<reference evidence="9 10" key="1">
    <citation type="submission" date="2019-10" db="EMBL/GenBank/DDBJ databases">
        <title>Whole-genome sequence of the purple nonsulfur photosynthetic bacterium Rhodocyclus tenuis.</title>
        <authorList>
            <person name="Kyndt J.A."/>
            <person name="Meyer T.E."/>
        </authorList>
    </citation>
    <scope>NUCLEOTIDE SEQUENCE [LARGE SCALE GENOMIC DNA]</scope>
    <source>
        <strain evidence="9 10">DSM 110</strain>
    </source>
</reference>
<evidence type="ECO:0000256" key="3">
    <source>
        <dbReference type="ARBA" id="ARBA00022723"/>
    </source>
</evidence>
<keyword evidence="7" id="KW-0732">Signal</keyword>
<sequence length="113" mass="11827">MKAIYVSLLVAAGLVSASAQAADESALAQTKGCLACHNPEKKVVGPAYGWVAKKYAGQAGAEAKLVAKVMAGGQGVWAKQLGAEIPMPANNVTKEEATRLVKWVLSLKQIDYK</sequence>
<dbReference type="GO" id="GO:0005506">
    <property type="term" value="F:iron ion binding"/>
    <property type="evidence" value="ECO:0007669"/>
    <property type="project" value="InterPro"/>
</dbReference>
<dbReference type="InterPro" id="IPR009056">
    <property type="entry name" value="Cyt_c-like_dom"/>
</dbReference>
<keyword evidence="3 6" id="KW-0479">Metal-binding</keyword>
<evidence type="ECO:0000256" key="2">
    <source>
        <dbReference type="ARBA" id="ARBA00022617"/>
    </source>
</evidence>
<dbReference type="Pfam" id="PF00034">
    <property type="entry name" value="Cytochrom_C"/>
    <property type="match status" value="1"/>
</dbReference>
<evidence type="ECO:0000313" key="9">
    <source>
        <dbReference type="EMBL" id="MQY51432.1"/>
    </source>
</evidence>
<keyword evidence="4" id="KW-0249">Electron transport</keyword>
<accession>A0A6L5JX78</accession>
<name>A0A6L5JX78_RHOTE</name>
<comment type="caution">
    <text evidence="9">The sequence shown here is derived from an EMBL/GenBank/DDBJ whole genome shotgun (WGS) entry which is preliminary data.</text>
</comment>
<keyword evidence="5 6" id="KW-0408">Iron</keyword>
<dbReference type="AlphaFoldDB" id="A0A6L5JX78"/>
<feature type="chain" id="PRO_5026714851" evidence="7">
    <location>
        <begin position="22"/>
        <end position="113"/>
    </location>
</feature>
<dbReference type="InterPro" id="IPR036909">
    <property type="entry name" value="Cyt_c-like_dom_sf"/>
</dbReference>
<dbReference type="Gene3D" id="1.10.760.10">
    <property type="entry name" value="Cytochrome c-like domain"/>
    <property type="match status" value="1"/>
</dbReference>
<feature type="binding site" description="covalent" evidence="6">
    <location>
        <position position="33"/>
    </location>
    <ligand>
        <name>heme c</name>
        <dbReference type="ChEBI" id="CHEBI:61717"/>
    </ligand>
</feature>
<dbReference type="Proteomes" id="UP000480275">
    <property type="component" value="Unassembled WGS sequence"/>
</dbReference>
<keyword evidence="1" id="KW-0813">Transport</keyword>
<feature type="binding site" description="covalent" evidence="6">
    <location>
        <position position="87"/>
    </location>
    <ligand>
        <name>heme c</name>
        <dbReference type="ChEBI" id="CHEBI:61717"/>
    </ligand>
</feature>
<dbReference type="PRINTS" id="PR00606">
    <property type="entry name" value="CYTCHROMECID"/>
</dbReference>
<dbReference type="SUPFAM" id="SSF46626">
    <property type="entry name" value="Cytochrome c"/>
    <property type="match status" value="1"/>
</dbReference>
<dbReference type="PROSITE" id="PS51007">
    <property type="entry name" value="CYTC"/>
    <property type="match status" value="1"/>
</dbReference>
<feature type="signal peptide" evidence="7">
    <location>
        <begin position="1"/>
        <end position="21"/>
    </location>
</feature>
<dbReference type="OrthoDB" id="9814063at2"/>
<protein>
    <submittedName>
        <fullName evidence="9">C-type cytochrome</fullName>
    </submittedName>
</protein>
<evidence type="ECO:0000256" key="4">
    <source>
        <dbReference type="ARBA" id="ARBA00022982"/>
    </source>
</evidence>
<gene>
    <name evidence="9" type="ORF">GHK24_06560</name>
</gene>
<evidence type="ECO:0000259" key="8">
    <source>
        <dbReference type="PROSITE" id="PS51007"/>
    </source>
</evidence>
<dbReference type="GO" id="GO:0020037">
    <property type="term" value="F:heme binding"/>
    <property type="evidence" value="ECO:0007669"/>
    <property type="project" value="InterPro"/>
</dbReference>
<evidence type="ECO:0000256" key="5">
    <source>
        <dbReference type="ARBA" id="ARBA00023004"/>
    </source>
</evidence>
<evidence type="ECO:0000256" key="6">
    <source>
        <dbReference type="PIRSR" id="PIRSR602324-1"/>
    </source>
</evidence>
<feature type="binding site" description="covalent" evidence="6">
    <location>
        <position position="37"/>
    </location>
    <ligand>
        <name>heme c</name>
        <dbReference type="ChEBI" id="CHEBI:61717"/>
    </ligand>
</feature>
<dbReference type="InterPro" id="IPR002324">
    <property type="entry name" value="Cyt_c_ID"/>
</dbReference>
<dbReference type="GO" id="GO:0009055">
    <property type="term" value="F:electron transfer activity"/>
    <property type="evidence" value="ECO:0007669"/>
    <property type="project" value="InterPro"/>
</dbReference>
<evidence type="ECO:0000313" key="10">
    <source>
        <dbReference type="Proteomes" id="UP000480275"/>
    </source>
</evidence>
<proteinExistence type="predicted"/>
<dbReference type="EMBL" id="WIXJ01000003">
    <property type="protein sequence ID" value="MQY51432.1"/>
    <property type="molecule type" value="Genomic_DNA"/>
</dbReference>
<evidence type="ECO:0000256" key="7">
    <source>
        <dbReference type="SAM" id="SignalP"/>
    </source>
</evidence>
<organism evidence="9 10">
    <name type="scientific">Rhodocyclus tenuis</name>
    <name type="common">Rhodospirillum tenue</name>
    <dbReference type="NCBI Taxonomy" id="1066"/>
    <lineage>
        <taxon>Bacteria</taxon>
        <taxon>Pseudomonadati</taxon>
        <taxon>Pseudomonadota</taxon>
        <taxon>Betaproteobacteria</taxon>
        <taxon>Rhodocyclales</taxon>
        <taxon>Rhodocyclaceae</taxon>
        <taxon>Rhodocyclus</taxon>
    </lineage>
</organism>
<keyword evidence="2 6" id="KW-0349">Heme</keyword>
<comment type="PTM">
    <text evidence="6">Binds 1 heme c group covalently per subunit.</text>
</comment>
<feature type="domain" description="Cytochrome c" evidence="8">
    <location>
        <begin position="18"/>
        <end position="108"/>
    </location>
</feature>
<evidence type="ECO:0000256" key="1">
    <source>
        <dbReference type="ARBA" id="ARBA00022448"/>
    </source>
</evidence>